<gene>
    <name evidence="3" type="ORF">FK220_015875</name>
</gene>
<evidence type="ECO:0000259" key="2">
    <source>
        <dbReference type="Pfam" id="PF12867"/>
    </source>
</evidence>
<dbReference type="RefSeq" id="WP_152575331.1">
    <property type="nucleotide sequence ID" value="NZ_VIKU02000005.1"/>
</dbReference>
<evidence type="ECO:0000313" key="3">
    <source>
        <dbReference type="EMBL" id="NHF60834.1"/>
    </source>
</evidence>
<reference evidence="3" key="2">
    <citation type="submission" date="2020-03" db="EMBL/GenBank/DDBJ databases">
        <title>Flavobacteriaceae bacterium strain TP-CH-4, a member of the family Flavobacteriaceae isolated from a deep-sea seamount.</title>
        <authorList>
            <person name="Zhang D.-C."/>
        </authorList>
    </citation>
    <scope>NUCLEOTIDE SEQUENCE</scope>
    <source>
        <strain evidence="3">TP-CH-4</strain>
    </source>
</reference>
<reference evidence="3" key="1">
    <citation type="submission" date="2019-07" db="EMBL/GenBank/DDBJ databases">
        <authorList>
            <person name="De-Chao Zhang Q."/>
        </authorList>
    </citation>
    <scope>NUCLEOTIDE SEQUENCE</scope>
    <source>
        <strain evidence="3">TP-CH-4</strain>
    </source>
</reference>
<accession>A0A967AVR2</accession>
<protein>
    <submittedName>
        <fullName evidence="3">DinB family protein</fullName>
    </submittedName>
</protein>
<feature type="domain" description="DinB-like" evidence="2">
    <location>
        <begin position="31"/>
        <end position="155"/>
    </location>
</feature>
<feature type="signal peptide" evidence="1">
    <location>
        <begin position="1"/>
        <end position="18"/>
    </location>
</feature>
<dbReference type="InterPro" id="IPR024775">
    <property type="entry name" value="DinB-like"/>
</dbReference>
<evidence type="ECO:0000256" key="1">
    <source>
        <dbReference type="SAM" id="SignalP"/>
    </source>
</evidence>
<dbReference type="InterPro" id="IPR034660">
    <property type="entry name" value="DinB/YfiT-like"/>
</dbReference>
<evidence type="ECO:0000313" key="4">
    <source>
        <dbReference type="Proteomes" id="UP000707206"/>
    </source>
</evidence>
<keyword evidence="4" id="KW-1185">Reference proteome</keyword>
<proteinExistence type="predicted"/>
<name>A0A967AVR2_9FLAO</name>
<comment type="caution">
    <text evidence="3">The sequence shown here is derived from an EMBL/GenBank/DDBJ whole genome shotgun (WGS) entry which is preliminary data.</text>
</comment>
<dbReference type="EMBL" id="VIKU02000005">
    <property type="protein sequence ID" value="NHF60834.1"/>
    <property type="molecule type" value="Genomic_DNA"/>
</dbReference>
<dbReference type="AlphaFoldDB" id="A0A967AVR2"/>
<dbReference type="Pfam" id="PF12867">
    <property type="entry name" value="DinB_2"/>
    <property type="match status" value="1"/>
</dbReference>
<dbReference type="SUPFAM" id="SSF109854">
    <property type="entry name" value="DinB/YfiT-like putative metalloenzymes"/>
    <property type="match status" value="1"/>
</dbReference>
<keyword evidence="1" id="KW-0732">Signal</keyword>
<sequence length="172" mass="18837">MKKLAVVFMVTFVGYSYAQENLPQSAVQGLLESAQGQVVQLAEAFSEEQYDWRPMEGVNSVREALLHIAGGNYFLASKMGFPPPEGVDMMGLSSITGKDNVIAALKKSNEFVLAKIMEVETAKLAEEVDFGFAKMTMMGGMLVIMEHNGEHKGQLIAYARSNGVVPPWSQQQ</sequence>
<dbReference type="Proteomes" id="UP000707206">
    <property type="component" value="Unassembled WGS sequence"/>
</dbReference>
<organism evidence="3 4">
    <name type="scientific">Pelagihabitans pacificus</name>
    <dbReference type="NCBI Taxonomy" id="2696054"/>
    <lineage>
        <taxon>Bacteria</taxon>
        <taxon>Pseudomonadati</taxon>
        <taxon>Bacteroidota</taxon>
        <taxon>Flavobacteriia</taxon>
        <taxon>Flavobacteriales</taxon>
        <taxon>Flavobacteriaceae</taxon>
        <taxon>Pelagihabitans</taxon>
    </lineage>
</organism>
<dbReference type="Gene3D" id="1.20.120.450">
    <property type="entry name" value="dinb family like domain"/>
    <property type="match status" value="1"/>
</dbReference>
<feature type="chain" id="PRO_5038134838" evidence="1">
    <location>
        <begin position="19"/>
        <end position="172"/>
    </location>
</feature>